<dbReference type="InterPro" id="IPR051445">
    <property type="entry name" value="LY6H/LY6L_nAChR_modulators"/>
</dbReference>
<evidence type="ECO:0000256" key="8">
    <source>
        <dbReference type="ARBA" id="ARBA00023288"/>
    </source>
</evidence>
<dbReference type="OrthoDB" id="9799742at2759"/>
<evidence type="ECO:0000256" key="4">
    <source>
        <dbReference type="ARBA" id="ARBA00022729"/>
    </source>
</evidence>
<keyword evidence="7" id="KW-0325">Glycoprotein</keyword>
<evidence type="ECO:0000256" key="5">
    <source>
        <dbReference type="ARBA" id="ARBA00023136"/>
    </source>
</evidence>
<feature type="domain" description="UPAR/Ly6" evidence="10">
    <location>
        <begin position="28"/>
        <end position="123"/>
    </location>
</feature>
<sequence length="139" mass="15612">MEALVRVLWALLVSAEFAGGTKQPSVNLSCYQCFKVTKEALCTPAECSPTDRVCVSNVLFTYSTEAKVKMLLSKRCAPRCPNTNMKYEWLSGSQLFNRIIRQCCVPSLCNRAPATWQGPWAQRRRLLLPLAIGLLWALL</sequence>
<dbReference type="InterPro" id="IPR016054">
    <property type="entry name" value="LY6_UPA_recep-like"/>
</dbReference>
<dbReference type="EMBL" id="JACAGC010000013">
    <property type="protein sequence ID" value="KAF6323457.1"/>
    <property type="molecule type" value="Genomic_DNA"/>
</dbReference>
<organism evidence="11 12">
    <name type="scientific">Rhinolophus ferrumequinum</name>
    <name type="common">Greater horseshoe bat</name>
    <dbReference type="NCBI Taxonomy" id="59479"/>
    <lineage>
        <taxon>Eukaryota</taxon>
        <taxon>Metazoa</taxon>
        <taxon>Chordata</taxon>
        <taxon>Craniata</taxon>
        <taxon>Vertebrata</taxon>
        <taxon>Euteleostomi</taxon>
        <taxon>Mammalia</taxon>
        <taxon>Eutheria</taxon>
        <taxon>Laurasiatheria</taxon>
        <taxon>Chiroptera</taxon>
        <taxon>Yinpterochiroptera</taxon>
        <taxon>Rhinolophoidea</taxon>
        <taxon>Rhinolophidae</taxon>
        <taxon>Rhinolophinae</taxon>
        <taxon>Rhinolophus</taxon>
    </lineage>
</organism>
<dbReference type="GO" id="GO:0005886">
    <property type="term" value="C:plasma membrane"/>
    <property type="evidence" value="ECO:0007669"/>
    <property type="project" value="UniProtKB-SubCell"/>
</dbReference>
<dbReference type="CDD" id="cd23551">
    <property type="entry name" value="TFP_LU_ECD_Ly6L"/>
    <property type="match status" value="1"/>
</dbReference>
<dbReference type="SUPFAM" id="SSF57302">
    <property type="entry name" value="Snake toxin-like"/>
    <property type="match status" value="1"/>
</dbReference>
<evidence type="ECO:0000256" key="7">
    <source>
        <dbReference type="ARBA" id="ARBA00023180"/>
    </source>
</evidence>
<gene>
    <name evidence="11" type="ORF">mRhiFer1_010531</name>
</gene>
<evidence type="ECO:0000313" key="12">
    <source>
        <dbReference type="Proteomes" id="UP000585614"/>
    </source>
</evidence>
<reference evidence="11 12" key="1">
    <citation type="journal article" date="2020" name="Nature">
        <title>Six reference-quality genomes reveal evolution of bat adaptations.</title>
        <authorList>
            <person name="Jebb D."/>
            <person name="Huang Z."/>
            <person name="Pippel M."/>
            <person name="Hughes G.M."/>
            <person name="Lavrichenko K."/>
            <person name="Devanna P."/>
            <person name="Winkler S."/>
            <person name="Jermiin L.S."/>
            <person name="Skirmuntt E.C."/>
            <person name="Katzourakis A."/>
            <person name="Burkitt-Gray L."/>
            <person name="Ray D.A."/>
            <person name="Sullivan K.A.M."/>
            <person name="Roscito J.G."/>
            <person name="Kirilenko B.M."/>
            <person name="Davalos L.M."/>
            <person name="Corthals A.P."/>
            <person name="Power M.L."/>
            <person name="Jones G."/>
            <person name="Ransome R.D."/>
            <person name="Dechmann D.K.N."/>
            <person name="Locatelli A.G."/>
            <person name="Puechmaille S.J."/>
            <person name="Fedrigo O."/>
            <person name="Jarvis E.D."/>
            <person name="Hiller M."/>
            <person name="Vernes S.C."/>
            <person name="Myers E.W."/>
            <person name="Teeling E.C."/>
        </authorList>
    </citation>
    <scope>NUCLEOTIDE SEQUENCE [LARGE SCALE GENOMIC DNA]</scope>
    <source>
        <strain evidence="11">MRhiFer1</strain>
        <tissue evidence="11">Lung</tissue>
    </source>
</reference>
<evidence type="ECO:0000313" key="11">
    <source>
        <dbReference type="EMBL" id="KAF6323457.1"/>
    </source>
</evidence>
<keyword evidence="2" id="KW-1003">Cell membrane</keyword>
<dbReference type="GO" id="GO:0098552">
    <property type="term" value="C:side of membrane"/>
    <property type="evidence" value="ECO:0007669"/>
    <property type="project" value="UniProtKB-KW"/>
</dbReference>
<keyword evidence="8" id="KW-0449">Lipoprotein</keyword>
<dbReference type="SMART" id="SM00134">
    <property type="entry name" value="LU"/>
    <property type="match status" value="1"/>
</dbReference>
<evidence type="ECO:0000259" key="10">
    <source>
        <dbReference type="SMART" id="SM00134"/>
    </source>
</evidence>
<evidence type="ECO:0000256" key="3">
    <source>
        <dbReference type="ARBA" id="ARBA00022622"/>
    </source>
</evidence>
<evidence type="ECO:0000256" key="1">
    <source>
        <dbReference type="ARBA" id="ARBA00004609"/>
    </source>
</evidence>
<keyword evidence="6" id="KW-1015">Disulfide bond</keyword>
<dbReference type="PANTHER" id="PTHR32217">
    <property type="entry name" value="LYMPHOCYTE ANTIGEN 6H"/>
    <property type="match status" value="1"/>
</dbReference>
<protein>
    <submittedName>
        <fullName evidence="11">Lymphocyte antigen 6 family member L</fullName>
    </submittedName>
</protein>
<dbReference type="Proteomes" id="UP000585614">
    <property type="component" value="Unassembled WGS sequence"/>
</dbReference>
<evidence type="ECO:0000256" key="9">
    <source>
        <dbReference type="SAM" id="SignalP"/>
    </source>
</evidence>
<name>A0A7J7VE40_RHIFE</name>
<keyword evidence="5" id="KW-0472">Membrane</keyword>
<dbReference type="Pfam" id="PF00021">
    <property type="entry name" value="UPAR_LY6"/>
    <property type="match status" value="1"/>
</dbReference>
<accession>A0A7J7VE40</accession>
<keyword evidence="3" id="KW-0336">GPI-anchor</keyword>
<evidence type="ECO:0000256" key="6">
    <source>
        <dbReference type="ARBA" id="ARBA00023157"/>
    </source>
</evidence>
<feature type="signal peptide" evidence="9">
    <location>
        <begin position="1"/>
        <end position="20"/>
    </location>
</feature>
<dbReference type="InterPro" id="IPR045860">
    <property type="entry name" value="Snake_toxin-like_sf"/>
</dbReference>
<comment type="caution">
    <text evidence="11">The sequence shown here is derived from an EMBL/GenBank/DDBJ whole genome shotgun (WGS) entry which is preliminary data.</text>
</comment>
<comment type="subcellular location">
    <subcellularLocation>
        <location evidence="1">Cell membrane</location>
        <topology evidence="1">Lipid-anchor</topology>
        <topology evidence="1">GPI-anchor</topology>
    </subcellularLocation>
</comment>
<dbReference type="AlphaFoldDB" id="A0A7J7VE40"/>
<dbReference type="Gene3D" id="2.10.60.10">
    <property type="entry name" value="CD59"/>
    <property type="match status" value="1"/>
</dbReference>
<keyword evidence="4 9" id="KW-0732">Signal</keyword>
<dbReference type="PANTHER" id="PTHR32217:SF2">
    <property type="entry name" value="LYMPHOCYTE ANTIGEN 6L"/>
    <property type="match status" value="1"/>
</dbReference>
<proteinExistence type="predicted"/>
<feature type="chain" id="PRO_5029825456" evidence="9">
    <location>
        <begin position="21"/>
        <end position="139"/>
    </location>
</feature>
<evidence type="ECO:0000256" key="2">
    <source>
        <dbReference type="ARBA" id="ARBA00022475"/>
    </source>
</evidence>